<keyword evidence="2" id="KW-0472">Membrane</keyword>
<dbReference type="Proteomes" id="UP000197904">
    <property type="component" value="Unassembled WGS sequence"/>
</dbReference>
<dbReference type="AlphaFoldDB" id="A0A246KYD9"/>
<evidence type="ECO:0000256" key="1">
    <source>
        <dbReference type="SAM" id="MobiDB-lite"/>
    </source>
</evidence>
<dbReference type="EMBL" id="NIXP01000076">
    <property type="protein sequence ID" value="OWR33592.1"/>
    <property type="molecule type" value="Genomic_DNA"/>
</dbReference>
<comment type="caution">
    <text evidence="3">The sequence shown here is derived from an EMBL/GenBank/DDBJ whole genome shotgun (WGS) entry which is preliminary data.</text>
</comment>
<reference evidence="3 4" key="1">
    <citation type="submission" date="2017-06" db="EMBL/GenBank/DDBJ databases">
        <authorList>
            <person name="Kim H.J."/>
            <person name="Triplett B.A."/>
        </authorList>
    </citation>
    <scope>NUCLEOTIDE SEQUENCE [LARGE SCALE GENOMIC DNA]</scope>
    <source>
        <strain evidence="3 4">S18795</strain>
    </source>
</reference>
<dbReference type="SUPFAM" id="SSF56954">
    <property type="entry name" value="Outer membrane efflux proteins (OEP)"/>
    <property type="match status" value="1"/>
</dbReference>
<organism evidence="3 4">
    <name type="scientific">Stenotrophomonas pavanii</name>
    <dbReference type="NCBI Taxonomy" id="487698"/>
    <lineage>
        <taxon>Bacteria</taxon>
        <taxon>Pseudomonadati</taxon>
        <taxon>Pseudomonadota</taxon>
        <taxon>Gammaproteobacteria</taxon>
        <taxon>Lysobacterales</taxon>
        <taxon>Lysobacteraceae</taxon>
        <taxon>Stenotrophomonas</taxon>
    </lineage>
</organism>
<accession>A0A246KYD9</accession>
<evidence type="ECO:0000313" key="3">
    <source>
        <dbReference type="EMBL" id="OWR33592.1"/>
    </source>
</evidence>
<evidence type="ECO:0000313" key="4">
    <source>
        <dbReference type="Proteomes" id="UP000197904"/>
    </source>
</evidence>
<protein>
    <submittedName>
        <fullName evidence="3">TolC family protein</fullName>
    </submittedName>
</protein>
<dbReference type="PANTHER" id="PTHR30203:SF24">
    <property type="entry name" value="BLR4935 PROTEIN"/>
    <property type="match status" value="1"/>
</dbReference>
<dbReference type="GO" id="GO:0015562">
    <property type="term" value="F:efflux transmembrane transporter activity"/>
    <property type="evidence" value="ECO:0007669"/>
    <property type="project" value="InterPro"/>
</dbReference>
<sequence length="514" mass="56333">MCQRTMARVRRGRSPAGVRTAVATTPPLWRPKPSSASPSHRRMWRYCSPACGAALRLVWNLGHRSPNRPVVCPLGAERRGMLSIQRILPMHLVRSTRRRAVAWLAIALFACLLAGQAWAAQAPGAMAPAPLRAALLAAWQRHPSYRATEAQLAAARARLAAAGQPLYNPEVELTREEEGDERTSTAGLSLTLDISGKRRVRRDAAAARVDQATAEAQMHRRDFVKQWFASWADLQSAQQRFRTGERRLELVSRFAMLAEKQFAADDISGIERDLAQLAHDEAQAEQSQLIAERGEAEARFRAVGGSPELVASVLLPSKTLPPPVTPAEGVEQLPEWQVAHAAALAAERDVTVARRDRIANPTLAVRGGRKDIGPVTDNIVGFSISIPLFVRNSYRAEVAAATAEADVAAAVAERTTMELTADRQRAIGSYGAAQSAWSRWQGSRGTDVERRASLLEKLWQEGELSTADYLLQLKQTLDTQLAGAELEARLWRSYADYLAATGQLERWAGMEGTP</sequence>
<feature type="region of interest" description="Disordered" evidence="1">
    <location>
        <begin position="1"/>
        <end position="39"/>
    </location>
</feature>
<dbReference type="PANTHER" id="PTHR30203">
    <property type="entry name" value="OUTER MEMBRANE CATION EFFLUX PROTEIN"/>
    <property type="match status" value="1"/>
</dbReference>
<gene>
    <name evidence="3" type="ORF">CEE55_11095</name>
</gene>
<keyword evidence="2" id="KW-0812">Transmembrane</keyword>
<keyword evidence="2" id="KW-1133">Transmembrane helix</keyword>
<feature type="transmembrane region" description="Helical" evidence="2">
    <location>
        <begin position="100"/>
        <end position="119"/>
    </location>
</feature>
<dbReference type="InterPro" id="IPR010131">
    <property type="entry name" value="MdtP/NodT-like"/>
</dbReference>
<dbReference type="Gene3D" id="1.20.1600.10">
    <property type="entry name" value="Outer membrane efflux proteins (OEP)"/>
    <property type="match status" value="1"/>
</dbReference>
<proteinExistence type="predicted"/>
<evidence type="ECO:0000256" key="2">
    <source>
        <dbReference type="SAM" id="Phobius"/>
    </source>
</evidence>
<name>A0A246KYD9_9GAMM</name>